<evidence type="ECO:0000313" key="7">
    <source>
        <dbReference type="EMBL" id="BBJ46446.1"/>
    </source>
</evidence>
<feature type="domain" description="Ketosynthase family 3 (KS3)" evidence="6">
    <location>
        <begin position="9"/>
        <end position="471"/>
    </location>
</feature>
<proteinExistence type="predicted"/>
<dbReference type="SMART" id="SM00825">
    <property type="entry name" value="PKS_KS"/>
    <property type="match status" value="1"/>
</dbReference>
<evidence type="ECO:0000256" key="3">
    <source>
        <dbReference type="ARBA" id="ARBA00022679"/>
    </source>
</evidence>
<dbReference type="InterPro" id="IPR016039">
    <property type="entry name" value="Thiolase-like"/>
</dbReference>
<dbReference type="CDD" id="cd00833">
    <property type="entry name" value="PKS"/>
    <property type="match status" value="1"/>
</dbReference>
<dbReference type="Gene3D" id="3.10.129.110">
    <property type="entry name" value="Polyketide synthase dehydratase"/>
    <property type="match status" value="1"/>
</dbReference>
<evidence type="ECO:0000313" key="8">
    <source>
        <dbReference type="Proteomes" id="UP000463951"/>
    </source>
</evidence>
<keyword evidence="3" id="KW-0808">Transferase</keyword>
<dbReference type="EMBL" id="AP019620">
    <property type="protein sequence ID" value="BBJ46446.1"/>
    <property type="molecule type" value="Genomic_DNA"/>
</dbReference>
<dbReference type="GO" id="GO:0000287">
    <property type="term" value="F:magnesium ion binding"/>
    <property type="evidence" value="ECO:0007669"/>
    <property type="project" value="InterPro"/>
</dbReference>
<dbReference type="SUPFAM" id="SSF53901">
    <property type="entry name" value="Thiolase-like"/>
    <property type="match status" value="1"/>
</dbReference>
<evidence type="ECO:0000259" key="6">
    <source>
        <dbReference type="PROSITE" id="PS52004"/>
    </source>
</evidence>
<dbReference type="GO" id="GO:0004315">
    <property type="term" value="F:3-oxoacyl-[acyl-carrier-protein] synthase activity"/>
    <property type="evidence" value="ECO:0007669"/>
    <property type="project" value="InterPro"/>
</dbReference>
<reference evidence="7 8" key="1">
    <citation type="journal article" date="2020" name="Int. J. Syst. Evol. Microbiol.">
        <title>Reclassification of Streptomyces castelarensis and Streptomyces sporoclivatus as later heterotypic synonyms of Streptomyces antimycoticus.</title>
        <authorList>
            <person name="Komaki H."/>
            <person name="Tamura T."/>
        </authorList>
    </citation>
    <scope>NUCLEOTIDE SEQUENCE [LARGE SCALE GENOMIC DNA]</scope>
    <source>
        <strain evidence="7 8">NBRC 100767</strain>
    </source>
</reference>
<dbReference type="GO" id="GO:0004312">
    <property type="term" value="F:fatty acid synthase activity"/>
    <property type="evidence" value="ECO:0007669"/>
    <property type="project" value="TreeGrafter"/>
</dbReference>
<dbReference type="GO" id="GO:0005886">
    <property type="term" value="C:plasma membrane"/>
    <property type="evidence" value="ECO:0007669"/>
    <property type="project" value="TreeGrafter"/>
</dbReference>
<dbReference type="GO" id="GO:0005737">
    <property type="term" value="C:cytoplasm"/>
    <property type="evidence" value="ECO:0007669"/>
    <property type="project" value="TreeGrafter"/>
</dbReference>
<feature type="region of interest" description="Disordered" evidence="5">
    <location>
        <begin position="934"/>
        <end position="972"/>
    </location>
</feature>
<accession>A0A499VE31</accession>
<dbReference type="Pfam" id="PF16197">
    <property type="entry name" value="KAsynt_C_assoc"/>
    <property type="match status" value="1"/>
</dbReference>
<dbReference type="InterPro" id="IPR032821">
    <property type="entry name" value="PKS_assoc"/>
</dbReference>
<dbReference type="InterPro" id="IPR018201">
    <property type="entry name" value="Ketoacyl_synth_AS"/>
</dbReference>
<protein>
    <submittedName>
        <fullName evidence="7">Polyketide synthase</fullName>
    </submittedName>
</protein>
<dbReference type="GO" id="GO:0071770">
    <property type="term" value="P:DIM/DIP cell wall layer assembly"/>
    <property type="evidence" value="ECO:0007669"/>
    <property type="project" value="TreeGrafter"/>
</dbReference>
<dbReference type="Gene3D" id="3.40.47.10">
    <property type="match status" value="1"/>
</dbReference>
<dbReference type="Proteomes" id="UP000463951">
    <property type="component" value="Chromosome"/>
</dbReference>
<organism evidence="7 8">
    <name type="scientific">Streptomyces antimycoticus</name>
    <dbReference type="NCBI Taxonomy" id="68175"/>
    <lineage>
        <taxon>Bacteria</taxon>
        <taxon>Bacillati</taxon>
        <taxon>Actinomycetota</taxon>
        <taxon>Actinomycetes</taxon>
        <taxon>Kitasatosporales</taxon>
        <taxon>Streptomycetaceae</taxon>
        <taxon>Streptomyces</taxon>
        <taxon>Streptomyces violaceusniger group</taxon>
    </lineage>
</organism>
<dbReference type="PROSITE" id="PS00606">
    <property type="entry name" value="KS3_1"/>
    <property type="match status" value="1"/>
</dbReference>
<name>A0A499VE31_9ACTN</name>
<dbReference type="InterPro" id="IPR049551">
    <property type="entry name" value="PKS_DH_C"/>
</dbReference>
<dbReference type="Pfam" id="PF00698">
    <property type="entry name" value="Acyl_transf_1"/>
    <property type="match status" value="1"/>
</dbReference>
<dbReference type="Pfam" id="PF02801">
    <property type="entry name" value="Ketoacyl-synt_C"/>
    <property type="match status" value="1"/>
</dbReference>
<dbReference type="SUPFAM" id="SSF52151">
    <property type="entry name" value="FabD/lysophospholipase-like"/>
    <property type="match status" value="1"/>
</dbReference>
<keyword evidence="1" id="KW-0596">Phosphopantetheine</keyword>
<keyword evidence="2" id="KW-0597">Phosphoprotein</keyword>
<sequence length="1550" mass="165058">MTDEQAHRQPPVAIVGMSVLLPGSPDLDAYWRNLVGGVDAISDVPAGRWDAGFYAPDGGGDTPAAPDRVYCRRGGFVDEFARIEAARFGIMPNSVSGTEPDQLIALGVAAAAIADAGGEDRLPDRQRVGVVLGRGGYLTPGLVRLDQRVRTAHQLVRTLGELLPDLEPGQLDLVRAAFTERLGPDKPEAAIGLVPNLAASRIANRLDLRGPAYTVDAACASSLVAVDQAVGELASGRCDVMLAGGVHHCHDITLWSVFSQLRALSPSQRIRPFHRAADGLLIGEGTGVVVLKRLADALRDGDRVYAVIRGTGVASDGRATGLVNPDPGGQTRAVRQAWRAAGLDPREPGAIGLLEAHGTATPAGDTAELTTLAEVFGPGGIPGETAVIGSVKSMIGHTMPAAGVAGLVKAALAVHHGRLLPTLHCDDPHPALAATRFSVLGAAEPWEAPVRRAAVNAFGFGGINAHVVLEQPPVPVAPHATTVVIEPERVLALAADTPERLAELLAADDATVRTTVTGRDARTRLGIADPTAKRLALARRMVAKGRPWRGRNDIWFTPAPLLGAGPAARGMAARGMAVRGKAATGKAATGKLAFVFPGLEAEFVPRVDGVAEYFGLSRPAGDRFGEAARVGDIGRHGVGVFGVGRLLDAALRRMGVVPDAVAGHSVGEWTALAVGGLYAGEEVDAFLDSFDPDALRVPGLAFAVLGAGAPRVLAELEARADGRIVLSHDNAPSQSMVCGPRDDVEEFVRAMRAEGVIAQLLPFQSGFHTPMLAPYLDPIRAVTERFELLLPPRIPVWSGTTAAPYPATEAEVRELFIRHLLEPVRFRLLTEALYEAGFRAFVQVGTGQLGSLIGDTLHGRDHLVVAANSPHRDGVSQLRRVAAALWTEGAEVDPTLSHEASRPTPTLPPVRLDLNGSLISLNEPRLSELRKVVGDRSSPGYRREMPPGRNGWAPPHPHPATANAAHGATPHPPAAPWTAELLALLDETATTATAVIAASRPPTPRTHDLRVSTEAMPYLHDHCFFPQRPGWPDESDRWPVVPATTIVQHLMDAAEHTAAEHIAAEHTAGGPVAVAVHGARFDQWVTAAPPSTVPVTATPTSVGHYTVTFGRSARATVEVAPHHPTTRPTPWPTDPATERTPDHTAQLVYAERWMFHGPAFQGLTALTAIGESHIRGMLTTPPAPGALLDNVGQLLGYWIMATRTERTVVFPVGMRLMRFFGPHPSPGTPVECLIRITSLTDTALEADAQLLIGGEVWAELSGWQDRRFDNHPDTRPVERFPQRNTLSRPQPGGWVLLHERWPDLASRDLIMRNHLGRAERTEYEHQPPRGRRQWLLGRIAAKDAVRRWLRDHGEGPVFPAEIGIRDDAQGRPYAIGVHGRTLPELALSLAHRAEAGVALVVPRAHGAPGPGIALEEVAHRDDHALAAAFGRAERELLATATAGGGESGARWATTFRAAKEAVATAEGTALHERRPHALTIAEALPGADHPDGAPARLIVEVAATAPGQRPRRYQVHCSTIANPPGLPDRDYAVAWTTGPDHQEQDEESDQ</sequence>
<dbReference type="PANTHER" id="PTHR43775:SF37">
    <property type="entry name" value="SI:DKEY-61P9.11"/>
    <property type="match status" value="1"/>
</dbReference>
<dbReference type="GO" id="GO:0008897">
    <property type="term" value="F:holo-[acyl-carrier-protein] synthase activity"/>
    <property type="evidence" value="ECO:0007669"/>
    <property type="project" value="InterPro"/>
</dbReference>
<dbReference type="SMART" id="SM00827">
    <property type="entry name" value="PKS_AT"/>
    <property type="match status" value="1"/>
</dbReference>
<evidence type="ECO:0000256" key="1">
    <source>
        <dbReference type="ARBA" id="ARBA00022450"/>
    </source>
</evidence>
<dbReference type="Pfam" id="PF00109">
    <property type="entry name" value="ketoacyl-synt"/>
    <property type="match status" value="1"/>
</dbReference>
<dbReference type="InterPro" id="IPR016036">
    <property type="entry name" value="Malonyl_transacylase_ACP-bd"/>
</dbReference>
<feature type="region of interest" description="Disordered" evidence="5">
    <location>
        <begin position="1118"/>
        <end position="1140"/>
    </location>
</feature>
<evidence type="ECO:0000256" key="5">
    <source>
        <dbReference type="SAM" id="MobiDB-lite"/>
    </source>
</evidence>
<dbReference type="SUPFAM" id="SSF56214">
    <property type="entry name" value="4'-phosphopantetheinyl transferase"/>
    <property type="match status" value="1"/>
</dbReference>
<dbReference type="InterPro" id="IPR037143">
    <property type="entry name" value="4-PPantetheinyl_Trfase_dom_sf"/>
</dbReference>
<dbReference type="InterPro" id="IPR014043">
    <property type="entry name" value="Acyl_transferase_dom"/>
</dbReference>
<dbReference type="InterPro" id="IPR042104">
    <property type="entry name" value="PKS_dehydratase_sf"/>
</dbReference>
<dbReference type="SUPFAM" id="SSF55048">
    <property type="entry name" value="Probable ACP-binding domain of malonyl-CoA ACP transacylase"/>
    <property type="match status" value="1"/>
</dbReference>
<feature type="region of interest" description="Disordered" evidence="5">
    <location>
        <begin position="1522"/>
        <end position="1550"/>
    </location>
</feature>
<dbReference type="Gene3D" id="3.40.366.10">
    <property type="entry name" value="Malonyl-Coenzyme A Acyl Carrier Protein, domain 2"/>
    <property type="match status" value="1"/>
</dbReference>
<dbReference type="InterPro" id="IPR016035">
    <property type="entry name" value="Acyl_Trfase/lysoPLipase"/>
</dbReference>
<gene>
    <name evidence="7" type="ORF">SSPO_091640</name>
</gene>
<dbReference type="InterPro" id="IPR014030">
    <property type="entry name" value="Ketoacyl_synth_N"/>
</dbReference>
<dbReference type="InterPro" id="IPR001227">
    <property type="entry name" value="Ac_transferase_dom_sf"/>
</dbReference>
<dbReference type="InterPro" id="IPR014031">
    <property type="entry name" value="Ketoacyl_synth_C"/>
</dbReference>
<dbReference type="Gene3D" id="3.30.70.3290">
    <property type="match status" value="1"/>
</dbReference>
<dbReference type="GO" id="GO:0006633">
    <property type="term" value="P:fatty acid biosynthetic process"/>
    <property type="evidence" value="ECO:0007669"/>
    <property type="project" value="InterPro"/>
</dbReference>
<evidence type="ECO:0000256" key="2">
    <source>
        <dbReference type="ARBA" id="ARBA00022553"/>
    </source>
</evidence>
<feature type="compositionally biased region" description="Low complexity" evidence="5">
    <location>
        <begin position="959"/>
        <end position="969"/>
    </location>
</feature>
<dbReference type="Gene3D" id="3.90.470.20">
    <property type="entry name" value="4'-phosphopantetheinyl transferase domain"/>
    <property type="match status" value="1"/>
</dbReference>
<dbReference type="InterPro" id="IPR050091">
    <property type="entry name" value="PKS_NRPS_Biosynth_Enz"/>
</dbReference>
<keyword evidence="4" id="KW-0012">Acyltransferase</keyword>
<dbReference type="Pfam" id="PF14765">
    <property type="entry name" value="PS-DH"/>
    <property type="match status" value="1"/>
</dbReference>
<dbReference type="PROSITE" id="PS52004">
    <property type="entry name" value="KS3_2"/>
    <property type="match status" value="1"/>
</dbReference>
<evidence type="ECO:0000256" key="4">
    <source>
        <dbReference type="ARBA" id="ARBA00023315"/>
    </source>
</evidence>
<dbReference type="PANTHER" id="PTHR43775">
    <property type="entry name" value="FATTY ACID SYNTHASE"/>
    <property type="match status" value="1"/>
</dbReference>
<dbReference type="InterPro" id="IPR020841">
    <property type="entry name" value="PKS_Beta-ketoAc_synthase_dom"/>
</dbReference>